<dbReference type="InterPro" id="IPR009351">
    <property type="entry name" value="AlkZ-like"/>
</dbReference>
<accession>A0A7M4DM19</accession>
<organism evidence="1 2">
    <name type="scientific">Occultella aeris</name>
    <dbReference type="NCBI Taxonomy" id="2761496"/>
    <lineage>
        <taxon>Bacteria</taxon>
        <taxon>Bacillati</taxon>
        <taxon>Actinomycetota</taxon>
        <taxon>Actinomycetes</taxon>
        <taxon>Micrococcales</taxon>
        <taxon>Ruaniaceae</taxon>
        <taxon>Occultella</taxon>
    </lineage>
</organism>
<evidence type="ECO:0000313" key="2">
    <source>
        <dbReference type="Proteomes" id="UP000419743"/>
    </source>
</evidence>
<dbReference type="PANTHER" id="PTHR38479:SF2">
    <property type="entry name" value="WINGED HELIX DNA-BINDING DOMAIN-CONTAINING PROTEIN"/>
    <property type="match status" value="1"/>
</dbReference>
<dbReference type="AlphaFoldDB" id="A0A7M4DM19"/>
<dbReference type="EMBL" id="CACRYJ010000046">
    <property type="protein sequence ID" value="VZO38351.1"/>
    <property type="molecule type" value="Genomic_DNA"/>
</dbReference>
<evidence type="ECO:0000313" key="1">
    <source>
        <dbReference type="EMBL" id="VZO38351.1"/>
    </source>
</evidence>
<protein>
    <recommendedName>
        <fullName evidence="3">Winged helix DNA-binding domain-containing protein</fullName>
    </recommendedName>
</protein>
<reference evidence="1 2" key="1">
    <citation type="submission" date="2019-11" db="EMBL/GenBank/DDBJ databases">
        <authorList>
            <person name="Criscuolo A."/>
        </authorList>
    </citation>
    <scope>NUCLEOTIDE SEQUENCE [LARGE SCALE GENOMIC DNA]</scope>
    <source>
        <strain evidence="1">CIP111667</strain>
    </source>
</reference>
<keyword evidence="2" id="KW-1185">Reference proteome</keyword>
<dbReference type="Proteomes" id="UP000419743">
    <property type="component" value="Unassembled WGS sequence"/>
</dbReference>
<proteinExistence type="predicted"/>
<evidence type="ECO:0008006" key="3">
    <source>
        <dbReference type="Google" id="ProtNLM"/>
    </source>
</evidence>
<name>A0A7M4DM19_9MICO</name>
<gene>
    <name evidence="1" type="ORF">HALOF300_03187</name>
</gene>
<sequence length="388" mass="42078">MDVQRPMVTVSRAGVLRYRWRRQGLDHAGPVSVAQAPALDLGVQDTGPMGSAWALWLRGVDPATAEPQLALAWTLRGAPHAYRRADLPGVMQAVSPFSEADAAKRVFDASRPLRRAGIDVLDALDVVAGQMHEIVTEPTVKGEMSAQLTARVDEPYLRYCRVCKATHLYEQPFRLSALYAGLELEPGTSPPVLRRIPGWRRHSHGPARAPQGPGTAPEHLQVIRAYLRLLGPATPKEVAAYLDAPVRDVVAAWPADAVAVDVEGRPSWLLEPDLDAVVDTDGPEADDDALGVRLLGAFDPLLQAKDRDLLVPDEASRKDLFPSIGRPGAVAAGGEILGTWRPLTKGSTISIRFTPWLSGSAALRRVVEDRGAELARWRGREFGGLVDE</sequence>
<dbReference type="Pfam" id="PF06224">
    <property type="entry name" value="AlkZ-like"/>
    <property type="match status" value="1"/>
</dbReference>
<comment type="caution">
    <text evidence="1">The sequence shown here is derived from an EMBL/GenBank/DDBJ whole genome shotgun (WGS) entry which is preliminary data.</text>
</comment>
<dbReference type="PANTHER" id="PTHR38479">
    <property type="entry name" value="LMO0824 PROTEIN"/>
    <property type="match status" value="1"/>
</dbReference>
<dbReference type="RefSeq" id="WP_197522598.1">
    <property type="nucleotide sequence ID" value="NZ_CACRYJ010000046.1"/>
</dbReference>